<keyword evidence="1 2" id="KW-0732">Signal</keyword>
<reference evidence="4 5" key="1">
    <citation type="submission" date="2019-05" db="EMBL/GenBank/DDBJ databases">
        <title>Chryseobacterium sp. isolated from King George Island, maritime Antarctica.</title>
        <authorList>
            <person name="Peng X."/>
        </authorList>
    </citation>
    <scope>NUCLEOTIDE SEQUENCE [LARGE SCALE GENOMIC DNA]</scope>
    <source>
        <strain evidence="4 5">7-3A</strain>
    </source>
</reference>
<evidence type="ECO:0000313" key="4">
    <source>
        <dbReference type="EMBL" id="QOW10582.1"/>
    </source>
</evidence>
<dbReference type="EMBL" id="CP040442">
    <property type="protein sequence ID" value="QOW10582.1"/>
    <property type="molecule type" value="Genomic_DNA"/>
</dbReference>
<gene>
    <name evidence="4" type="ORF">Q73A0000_09450</name>
</gene>
<keyword evidence="5" id="KW-1185">Reference proteome</keyword>
<dbReference type="KEGG" id="kfa:Q73A0000_09450"/>
<dbReference type="Proteomes" id="UP000594195">
    <property type="component" value="Chromosome"/>
</dbReference>
<evidence type="ECO:0000256" key="2">
    <source>
        <dbReference type="SAM" id="SignalP"/>
    </source>
</evidence>
<feature type="signal peptide" evidence="2">
    <location>
        <begin position="1"/>
        <end position="25"/>
    </location>
</feature>
<accession>A0A7M2YAZ1</accession>
<evidence type="ECO:0000259" key="3">
    <source>
        <dbReference type="Pfam" id="PF18962"/>
    </source>
</evidence>
<dbReference type="RefSeq" id="WP_193810746.1">
    <property type="nucleotide sequence ID" value="NZ_CP040442.1"/>
</dbReference>
<evidence type="ECO:0000313" key="5">
    <source>
        <dbReference type="Proteomes" id="UP000594195"/>
    </source>
</evidence>
<sequence>MNQNYFTFKNSWILLLLFISSFSSGATYYSRASGNWDARATWSTTSGGGQVGTGVFPKTGDTVIIERGYTVTVNVTNAACGSLQLGGTATNNGGILTFSGTSSALTVSGDIRLGAAGNVNRTGKITFAGTTPVLTAGSLILGNSGATPASGTVTMSAGSILNVGSLTVNTVTGNTWTPSTGTVVMTANNTLPTTIFTLFNNLSVSGGTTTTTANLVIGGNLDVGDGASFTTGNNFTLGVTGTTGVIGTLVLGGTGTKTFTGNVTIDTSGTWNEIGNAAINYAGNLTNNNVFTTNSGLHTFSGTGKIISGSAEIAIPNVTIGVTTTNSGTLTINTALSGAGTLTNAATGILNIGGTSGITTLTATAAGNTVNYNGAAQTVKATGYSNLTLSGSGTKTFGANTAVNGNWSMLSGVVANLGTGFTHSAATLTLGGAGTINGSWGGTGYGGNINTTYFTNATGKISVGTASCTAGAWTGYTSTDWNTASNWCSGAVPTAGTNVVIPAGVSHMPTITNVNAVANNVTINDDATLTLSNSATSFLNIKGDFINNGILTAGLLSTVTFDGTAAASVIGGTKTSAFGNLAINRSTGNSTVTNSSNAFSVTGNLTVTKGDLVLSNTVDSYLFGGNLMVATEGILTHNVSWDGYGRQIVVSGNLDISGAYVNSGAITAKYPKPRSHLGMNGVDKTINTGTSALSILTLTNTSGSILANGTMTVNDNFWSSFNMDGGTFVIPVNSTVNANDAVFNSGGTLLINGGTLNVKGTLYAGFGEKNGTVNFSSGVLNADGLNVGFGSLVGTFNHTGGIANIGEFIITNASTYTCTGTPIINISGNWNNSKTFTAGNSKVNFVGTAAQTIDGILSGANGKFFNLTFNGAGATNNAPIDVAGTLTMTKGILNASAANFVNITNTAVTGATGGSATSFVNGPVKWATTLANAYAFPVGKGANYLPFILKNTTAPTVGATVTAEAFSADSAGKADLSSVSALSTTEYWSIVTAGTFSNSSVSLSRPTAISPLDIVAGSIAANGTYASLGGTPGGNGINNSAAFGNNRFFAFGRQKQKIATGSITGFPFCAGSSVSVPFTIVGTFDSGNIFTAQLSNASGSFTTPVSIGTLTQTSAGTISATIPARTLAGTKYRIRVVSSNPIVTGSDNGIDLTINNVPTIAVISAPAALCSGGSLNPTAPTVTANGSTVTSQGWQIETAVGSGVFGALTVPYTVAFADNGKKIRYIATNGCGTTNGNEVTLTVNNVPTIATISAPAALCSGGSLNPTAPTVTANGSTVTSQGWQIETAVGSGVFGAFTVPYTIAFADNGKKIRYIATNSCGTTNGNQVTLTVNNVPTIAVISAPAALCSGGSLNPTAPTVTANGSTVTSQGWQIETAVGSGVFGALTVPYIIAFADNGKKIRYIATNGCGTTNGNEVTLKVNNVPTIAAISAPAALCSGGSLSPTAPTLTANGSTVTSQGWQIETTVGTGVFGALTVPYTIAFADNGKKIRYVATNGCGTTNGNEVTLAVNPNLPVSVIISANPGTTICSGTSVTFTATPTNGGTAPAYQWKVNGTDMPGATSSTYTTTTLADGAKVTVVMTSKASPCSIGSPSTSEPITMTLNDGAPTTYNGGINWSNGLPDSTKKVIFAADYSTEDGESLTACSCQVNTGVTLTVIPKSAVTIQNDIINNGKILVQSDGDLIQVNDQDSNSGTGIFTVERISPMKRLDYTYWSSPVKGQIFQKFSPSTVSTRFLEYHENDDIFYPVTWTKEFEIAKGYAIRAPNNFTDARKDFIGPFIGAPNNGVQNFSLASSHTDGGYNLVGNPYASNIDFEKLYSLNSDKIDKIAYFWTNINLTPPVQQGSAYSGNNYAIFSGTGGVGAASSVGGESIEPTQFIKVGQGFIIKAKSTANAQLLVFNNSIRSDSNDSNFFSKGNASAKDRYWLKLTTPALNVNTILIGYVPHATNSFELDYDAPLMTIGSDSFYSILDQNRLGIQGRQYPLNTLDVVQLGSNQYESGNYTISLDKKEGIFANGQNIYLKDHQAGTLTNISEGSYTFAANAGLTDGRFEIVYQNNLVLETGSTTKDPLIVYRDGNDFIVKSSTKVISEVEVYDTSGRLLLKVKPDHKETRIEASNLVNGIYVLKIKRDGSVVTKKIMR</sequence>
<organism evidence="4 5">
    <name type="scientific">Kaistella flava</name>
    <name type="common">ex Peng et al. 2021</name>
    <dbReference type="NCBI Taxonomy" id="2038776"/>
    <lineage>
        <taxon>Bacteria</taxon>
        <taxon>Pseudomonadati</taxon>
        <taxon>Bacteroidota</taxon>
        <taxon>Flavobacteriia</taxon>
        <taxon>Flavobacteriales</taxon>
        <taxon>Weeksellaceae</taxon>
        <taxon>Chryseobacterium group</taxon>
        <taxon>Kaistella</taxon>
    </lineage>
</organism>
<name>A0A7M2YAZ1_9FLAO</name>
<protein>
    <submittedName>
        <fullName evidence="4">T9SS type A sorting domain-containing protein</fullName>
    </submittedName>
</protein>
<feature type="chain" id="PRO_5032544861" evidence="2">
    <location>
        <begin position="26"/>
        <end position="2140"/>
    </location>
</feature>
<feature type="domain" description="Secretion system C-terminal sorting" evidence="3">
    <location>
        <begin position="2085"/>
        <end position="2138"/>
    </location>
</feature>
<dbReference type="NCBIfam" id="TIGR04183">
    <property type="entry name" value="Por_Secre_tail"/>
    <property type="match status" value="1"/>
</dbReference>
<proteinExistence type="predicted"/>
<dbReference type="Gene3D" id="2.60.40.2700">
    <property type="match status" value="1"/>
</dbReference>
<dbReference type="Pfam" id="PF18962">
    <property type="entry name" value="Por_Secre_tail"/>
    <property type="match status" value="1"/>
</dbReference>
<dbReference type="InterPro" id="IPR026444">
    <property type="entry name" value="Secre_tail"/>
</dbReference>
<evidence type="ECO:0000256" key="1">
    <source>
        <dbReference type="ARBA" id="ARBA00022729"/>
    </source>
</evidence>